<keyword evidence="1" id="KW-0812">Transmembrane</keyword>
<dbReference type="CDD" id="cd07341">
    <property type="entry name" value="M56_BlaR1_MecR1_like"/>
    <property type="match status" value="1"/>
</dbReference>
<comment type="caution">
    <text evidence="3">The sequence shown here is derived from an EMBL/GenBank/DDBJ whole genome shotgun (WGS) entry which is preliminary data.</text>
</comment>
<dbReference type="Pfam" id="PF05569">
    <property type="entry name" value="Peptidase_M56"/>
    <property type="match status" value="1"/>
</dbReference>
<gene>
    <name evidence="3" type="ORF">ACK2TP_00955</name>
</gene>
<accession>A0ABW9KH71</accession>
<feature type="transmembrane region" description="Helical" evidence="1">
    <location>
        <begin position="44"/>
        <end position="62"/>
    </location>
</feature>
<sequence length="460" mass="49418">MPSTLLHLSSFLTAVCVAGLWQGLTVALIAAAVLVLLRRAPAALRHSVLVAAFAGVLVLPWLELHRDLHAGSAHTGEHGLHLAPWIGLAVAALWLVGTTVRAAQLFLAWRHLGRVRNASTVVPLQGEENFTAGSRRALLCSSPDVDAPVILGFRSPRLLIPEWMLPTLSEAELHQIALHECEHLRRRDDWINLLLQVGLVLSPLNPALLWLNRTIRLQREMAVDAAVVARTDKPLAYAACLTRLAEQRQQRGALRLALSALGRKAELVQRVHALIAKPTAWTRKQSGLAFAGALALLCTAAGGFLRVPQLVQVGTDVAPASSNTTAADASFTPVISTTAASLPLVRTSAEVTTARNLRSIPVRIVPATFRSVDTHARNKHARSAKSSTATLLPAHTPGSLRAATVLAPRMMRTTYASSRNRTADMDAVADSSSQVQTTTAIFYTPYAAVPVANGWLLIEL</sequence>
<dbReference type="EMBL" id="JBJYXY010000001">
    <property type="protein sequence ID" value="MFN2974320.1"/>
    <property type="molecule type" value="Genomic_DNA"/>
</dbReference>
<keyword evidence="1" id="KW-1133">Transmembrane helix</keyword>
<feature type="transmembrane region" description="Helical" evidence="1">
    <location>
        <begin position="82"/>
        <end position="107"/>
    </location>
</feature>
<dbReference type="Proteomes" id="UP001634747">
    <property type="component" value="Unassembled WGS sequence"/>
</dbReference>
<evidence type="ECO:0000313" key="4">
    <source>
        <dbReference type="Proteomes" id="UP001634747"/>
    </source>
</evidence>
<protein>
    <submittedName>
        <fullName evidence="3">M56 family metallopeptidase</fullName>
    </submittedName>
</protein>
<keyword evidence="1" id="KW-0472">Membrane</keyword>
<evidence type="ECO:0000313" key="3">
    <source>
        <dbReference type="EMBL" id="MFN2974320.1"/>
    </source>
</evidence>
<evidence type="ECO:0000259" key="2">
    <source>
        <dbReference type="Pfam" id="PF05569"/>
    </source>
</evidence>
<reference evidence="3 4" key="1">
    <citation type="submission" date="2024-12" db="EMBL/GenBank/DDBJ databases">
        <authorList>
            <person name="Lee Y."/>
        </authorList>
    </citation>
    <scope>NUCLEOTIDE SEQUENCE [LARGE SCALE GENOMIC DNA]</scope>
    <source>
        <strain evidence="3 4">03SUJ4</strain>
    </source>
</reference>
<name>A0ABW9KH71_9BACT</name>
<proteinExistence type="predicted"/>
<dbReference type="InterPro" id="IPR008756">
    <property type="entry name" value="Peptidase_M56"/>
</dbReference>
<dbReference type="PANTHER" id="PTHR34978">
    <property type="entry name" value="POSSIBLE SENSOR-TRANSDUCER PROTEIN BLAR"/>
    <property type="match status" value="1"/>
</dbReference>
<dbReference type="PANTHER" id="PTHR34978:SF3">
    <property type="entry name" value="SLR0241 PROTEIN"/>
    <property type="match status" value="1"/>
</dbReference>
<feature type="transmembrane region" description="Helical" evidence="1">
    <location>
        <begin position="12"/>
        <end position="37"/>
    </location>
</feature>
<organism evidence="3 4">
    <name type="scientific">Terriglobus aquaticus</name>
    <dbReference type="NCBI Taxonomy" id="940139"/>
    <lineage>
        <taxon>Bacteria</taxon>
        <taxon>Pseudomonadati</taxon>
        <taxon>Acidobacteriota</taxon>
        <taxon>Terriglobia</taxon>
        <taxon>Terriglobales</taxon>
        <taxon>Acidobacteriaceae</taxon>
        <taxon>Terriglobus</taxon>
    </lineage>
</organism>
<dbReference type="RefSeq" id="WP_263414113.1">
    <property type="nucleotide sequence ID" value="NZ_BAABBH010000001.1"/>
</dbReference>
<feature type="domain" description="Peptidase M56" evidence="2">
    <location>
        <begin position="38"/>
        <end position="274"/>
    </location>
</feature>
<evidence type="ECO:0000256" key="1">
    <source>
        <dbReference type="SAM" id="Phobius"/>
    </source>
</evidence>
<keyword evidence="4" id="KW-1185">Reference proteome</keyword>
<dbReference type="InterPro" id="IPR052173">
    <property type="entry name" value="Beta-lactam_resp_regulator"/>
</dbReference>